<feature type="signal peptide" evidence="3">
    <location>
        <begin position="1"/>
        <end position="25"/>
    </location>
</feature>
<evidence type="ECO:0000313" key="5">
    <source>
        <dbReference type="EMBL" id="EQB31656.1"/>
    </source>
</evidence>
<proteinExistence type="predicted"/>
<protein>
    <recommendedName>
        <fullName evidence="4">Alpha/beta hydrolase fold-3 domain-containing protein</fullName>
    </recommendedName>
</protein>
<dbReference type="Gene3D" id="3.40.50.1820">
    <property type="entry name" value="alpha/beta hydrolase"/>
    <property type="match status" value="1"/>
</dbReference>
<evidence type="ECO:0000256" key="3">
    <source>
        <dbReference type="SAM" id="SignalP"/>
    </source>
</evidence>
<dbReference type="eggNOG" id="COG0657">
    <property type="taxonomic scope" value="Bacteria"/>
</dbReference>
<dbReference type="InterPro" id="IPR013094">
    <property type="entry name" value="AB_hydrolase_3"/>
</dbReference>
<gene>
    <name evidence="5" type="ORF">M529_13590</name>
</gene>
<dbReference type="InterPro" id="IPR050300">
    <property type="entry name" value="GDXG_lipolytic_enzyme"/>
</dbReference>
<feature type="domain" description="Alpha/beta hydrolase fold-3" evidence="4">
    <location>
        <begin position="99"/>
        <end position="306"/>
    </location>
</feature>
<dbReference type="GO" id="GO:0016787">
    <property type="term" value="F:hydrolase activity"/>
    <property type="evidence" value="ECO:0007669"/>
    <property type="project" value="UniProtKB-KW"/>
</dbReference>
<feature type="region of interest" description="Disordered" evidence="2">
    <location>
        <begin position="51"/>
        <end position="74"/>
    </location>
</feature>
<dbReference type="Proteomes" id="UP000015523">
    <property type="component" value="Unassembled WGS sequence"/>
</dbReference>
<keyword evidence="1" id="KW-0378">Hydrolase</keyword>
<dbReference type="PATRIC" id="fig|1346791.3.peg.2615"/>
<dbReference type="PROSITE" id="PS51318">
    <property type="entry name" value="TAT"/>
    <property type="match status" value="1"/>
</dbReference>
<sequence length="334" mass="35381">MTMRRRDVLALGGMGLAALAMPAWAQQAPDPDWFHLLDPELREAARSILREGASRRQPPPPPVPQGVTEHHVPGMDGAPPVRVFVINAGREGAKPRGGILHIHGGGFVGGNVLSGLAGLKARAEKLGCVIVTVDYRLAPATRFPGSLEDNYAALKWMHGNAGMLGVDPRRIIVMGESAGGGHAAMLAIAARDRREVPVAFQALVYPMLDDRTGSSRMPPPQVGKLIWTEAQNRNGWSALLGQPAGEAQVPYGSVPARVQNLRGLPPAFIVVGTLDLFVEEDVDYARRLVAAGVPTEMLLVNGGFHASEAIVPQAASSIRFNTALEGALVRALAG</sequence>
<dbReference type="STRING" id="1346791.M529_13590"/>
<dbReference type="PANTHER" id="PTHR48081:SF8">
    <property type="entry name" value="ALPHA_BETA HYDROLASE FOLD-3 DOMAIN-CONTAINING PROTEIN-RELATED"/>
    <property type="match status" value="1"/>
</dbReference>
<organism evidence="5 6">
    <name type="scientific">Sphingobium ummariense RL-3</name>
    <dbReference type="NCBI Taxonomy" id="1346791"/>
    <lineage>
        <taxon>Bacteria</taxon>
        <taxon>Pseudomonadati</taxon>
        <taxon>Pseudomonadota</taxon>
        <taxon>Alphaproteobacteria</taxon>
        <taxon>Sphingomonadales</taxon>
        <taxon>Sphingomonadaceae</taxon>
        <taxon>Sphingobium</taxon>
    </lineage>
</organism>
<reference evidence="5 6" key="1">
    <citation type="journal article" date="2013" name="Genome Announc.">
        <title>Draft Genome Sequence of Sphingobium ummariense Strain RL-3, a Hexachlorocyclohexane-Degrading Bacterium.</title>
        <authorList>
            <person name="Kohli P."/>
            <person name="Dua A."/>
            <person name="Sangwan N."/>
            <person name="Oldach P."/>
            <person name="Khurana J.P."/>
            <person name="Lal R."/>
        </authorList>
    </citation>
    <scope>NUCLEOTIDE SEQUENCE [LARGE SCALE GENOMIC DNA]</scope>
    <source>
        <strain evidence="5 6">RL-3</strain>
    </source>
</reference>
<keyword evidence="6" id="KW-1185">Reference proteome</keyword>
<name>T0J138_9SPHN</name>
<dbReference type="AlphaFoldDB" id="T0J138"/>
<dbReference type="InterPro" id="IPR029058">
    <property type="entry name" value="AB_hydrolase_fold"/>
</dbReference>
<dbReference type="SUPFAM" id="SSF53474">
    <property type="entry name" value="alpha/beta-Hydrolases"/>
    <property type="match status" value="1"/>
</dbReference>
<dbReference type="OrthoDB" id="9806180at2"/>
<dbReference type="PANTHER" id="PTHR48081">
    <property type="entry name" value="AB HYDROLASE SUPERFAMILY PROTEIN C4A8.06C"/>
    <property type="match status" value="1"/>
</dbReference>
<feature type="chain" id="PRO_5004577731" description="Alpha/beta hydrolase fold-3 domain-containing protein" evidence="3">
    <location>
        <begin position="26"/>
        <end position="334"/>
    </location>
</feature>
<keyword evidence="3" id="KW-0732">Signal</keyword>
<dbReference type="InterPro" id="IPR006311">
    <property type="entry name" value="TAT_signal"/>
</dbReference>
<evidence type="ECO:0000256" key="2">
    <source>
        <dbReference type="SAM" id="MobiDB-lite"/>
    </source>
</evidence>
<evidence type="ECO:0000256" key="1">
    <source>
        <dbReference type="ARBA" id="ARBA00022801"/>
    </source>
</evidence>
<dbReference type="RefSeq" id="WP_021318509.1">
    <property type="nucleotide sequence ID" value="NZ_AUWY01000092.1"/>
</dbReference>
<dbReference type="Pfam" id="PF07859">
    <property type="entry name" value="Abhydrolase_3"/>
    <property type="match status" value="1"/>
</dbReference>
<evidence type="ECO:0000313" key="6">
    <source>
        <dbReference type="Proteomes" id="UP000015523"/>
    </source>
</evidence>
<dbReference type="EMBL" id="AUWY01000092">
    <property type="protein sequence ID" value="EQB31656.1"/>
    <property type="molecule type" value="Genomic_DNA"/>
</dbReference>
<evidence type="ECO:0000259" key="4">
    <source>
        <dbReference type="Pfam" id="PF07859"/>
    </source>
</evidence>
<comment type="caution">
    <text evidence="5">The sequence shown here is derived from an EMBL/GenBank/DDBJ whole genome shotgun (WGS) entry which is preliminary data.</text>
</comment>
<accession>T0J138</accession>